<sequence length="407" mass="44861">MAVTRVPCLVLAMAMALAARGALTNDILGLKLPPEPVLNANTVCLTLAGLSRRQLELCMRSPDVAASAVQGVQIAIHECQHQMRNHRWNCSSLETKNKLPYGNTMLTRGYRETAFAYALAAAGVMHAVASACSLGKLKTCGCDEKLKGDEEAFRVKLIKLKMQMLSQGKAAANGVLPHVPADAPGSPDTWEWGGCSHDLEFGEKFSRDFLDSRETSRDIHARTRLHNNRVGRRVVLEHKRRKCKCHGTSGSCQLKTCWQVSPDFRTVGDTLRDRFHLAAFLAPHNRHGVPALALVSGGGHHHHHHQGSSSAQVTGRRYRPPDDGELLYFERSPTFCERGAGSEWPGTQGRVCNRTSSGADGCESMCCGRGHNQISESRMERCNCKFHWCCYVVCEECHSSAWVNVCK</sequence>
<proteinExistence type="inferred from homology"/>
<dbReference type="RefSeq" id="XP_032802063.1">
    <property type="nucleotide sequence ID" value="XM_032946172.1"/>
</dbReference>
<organism evidence="14 15">
    <name type="scientific">Petromyzon marinus</name>
    <name type="common">Sea lamprey</name>
    <dbReference type="NCBI Taxonomy" id="7757"/>
    <lineage>
        <taxon>Eukaryota</taxon>
        <taxon>Metazoa</taxon>
        <taxon>Chordata</taxon>
        <taxon>Craniata</taxon>
        <taxon>Vertebrata</taxon>
        <taxon>Cyclostomata</taxon>
        <taxon>Hyperoartia</taxon>
        <taxon>Petromyzontiformes</taxon>
        <taxon>Petromyzontidae</taxon>
        <taxon>Petromyzon</taxon>
    </lineage>
</organism>
<feature type="region of interest" description="Disordered" evidence="12">
    <location>
        <begin position="296"/>
        <end position="317"/>
    </location>
</feature>
<dbReference type="InterPro" id="IPR005817">
    <property type="entry name" value="Wnt"/>
</dbReference>
<dbReference type="InterPro" id="IPR043158">
    <property type="entry name" value="Wnt_C"/>
</dbReference>
<evidence type="ECO:0000256" key="4">
    <source>
        <dbReference type="ARBA" id="ARBA00022525"/>
    </source>
</evidence>
<keyword evidence="5" id="KW-0272">Extracellular matrix</keyword>
<evidence type="ECO:0000256" key="6">
    <source>
        <dbReference type="ARBA" id="ARBA00022687"/>
    </source>
</evidence>
<gene>
    <name evidence="15" type="primary">WNT10A</name>
</gene>
<evidence type="ECO:0000256" key="10">
    <source>
        <dbReference type="ARBA" id="ARBA00023288"/>
    </source>
</evidence>
<keyword evidence="6 11" id="KW-0879">Wnt signaling pathway</keyword>
<accession>A0AAJ7SM96</accession>
<dbReference type="PRINTS" id="PR01349">
    <property type="entry name" value="WNTPROTEIN"/>
</dbReference>
<dbReference type="GeneID" id="116938689"/>
<keyword evidence="4" id="KW-0964">Secreted</keyword>
<dbReference type="CTD" id="80326"/>
<keyword evidence="3 11" id="KW-0217">Developmental protein</keyword>
<dbReference type="AlphaFoldDB" id="A0AAJ7SM96"/>
<evidence type="ECO:0000256" key="12">
    <source>
        <dbReference type="SAM" id="MobiDB-lite"/>
    </source>
</evidence>
<dbReference type="KEGG" id="pmrn:116938689"/>
<comment type="subcellular location">
    <subcellularLocation>
        <location evidence="1 11">Secreted</location>
        <location evidence="1 11">Extracellular space</location>
        <location evidence="1 11">Extracellular matrix</location>
    </subcellularLocation>
</comment>
<name>A0AAJ7SM96_PETMA</name>
<dbReference type="InterPro" id="IPR018161">
    <property type="entry name" value="Wnt_CS"/>
</dbReference>
<dbReference type="PRINTS" id="PR01893">
    <property type="entry name" value="WNT10PROTEIN"/>
</dbReference>
<dbReference type="PANTHER" id="PTHR12027">
    <property type="entry name" value="WNT RELATED"/>
    <property type="match status" value="1"/>
</dbReference>
<dbReference type="SMART" id="SM00097">
    <property type="entry name" value="WNT1"/>
    <property type="match status" value="1"/>
</dbReference>
<keyword evidence="7 13" id="KW-0732">Signal</keyword>
<keyword evidence="8" id="KW-1015">Disulfide bond</keyword>
<evidence type="ECO:0000256" key="2">
    <source>
        <dbReference type="ARBA" id="ARBA00005683"/>
    </source>
</evidence>
<dbReference type="Gene3D" id="3.30.2460.20">
    <property type="match status" value="1"/>
</dbReference>
<dbReference type="FunFam" id="3.30.2460.20:FF:000001">
    <property type="entry name" value="Wnt homolog"/>
    <property type="match status" value="1"/>
</dbReference>
<dbReference type="GO" id="GO:0060070">
    <property type="term" value="P:canonical Wnt signaling pathway"/>
    <property type="evidence" value="ECO:0007669"/>
    <property type="project" value="TreeGrafter"/>
</dbReference>
<dbReference type="GO" id="GO:0005615">
    <property type="term" value="C:extracellular space"/>
    <property type="evidence" value="ECO:0007669"/>
    <property type="project" value="TreeGrafter"/>
</dbReference>
<evidence type="ECO:0000256" key="9">
    <source>
        <dbReference type="ARBA" id="ARBA00023180"/>
    </source>
</evidence>
<dbReference type="GO" id="GO:0048513">
    <property type="term" value="P:animal organ development"/>
    <property type="evidence" value="ECO:0007669"/>
    <property type="project" value="UniProtKB-ARBA"/>
</dbReference>
<dbReference type="GO" id="GO:0030182">
    <property type="term" value="P:neuron differentiation"/>
    <property type="evidence" value="ECO:0007669"/>
    <property type="project" value="TreeGrafter"/>
</dbReference>
<evidence type="ECO:0000256" key="11">
    <source>
        <dbReference type="RuleBase" id="RU003500"/>
    </source>
</evidence>
<dbReference type="Pfam" id="PF00110">
    <property type="entry name" value="wnt"/>
    <property type="match status" value="1"/>
</dbReference>
<evidence type="ECO:0000256" key="8">
    <source>
        <dbReference type="ARBA" id="ARBA00023157"/>
    </source>
</evidence>
<evidence type="ECO:0000256" key="1">
    <source>
        <dbReference type="ARBA" id="ARBA00004498"/>
    </source>
</evidence>
<evidence type="ECO:0000256" key="13">
    <source>
        <dbReference type="SAM" id="SignalP"/>
    </source>
</evidence>
<dbReference type="GO" id="GO:0005109">
    <property type="term" value="F:frizzled binding"/>
    <property type="evidence" value="ECO:0007669"/>
    <property type="project" value="TreeGrafter"/>
</dbReference>
<dbReference type="PROSITE" id="PS00246">
    <property type="entry name" value="WNT1"/>
    <property type="match status" value="1"/>
</dbReference>
<dbReference type="GO" id="GO:0045165">
    <property type="term" value="P:cell fate commitment"/>
    <property type="evidence" value="ECO:0007669"/>
    <property type="project" value="TreeGrafter"/>
</dbReference>
<keyword evidence="9" id="KW-0325">Glycoprotein</keyword>
<comment type="function">
    <text evidence="11">Ligand for members of the frizzled family of seven transmembrane receptors.</text>
</comment>
<evidence type="ECO:0000256" key="7">
    <source>
        <dbReference type="ARBA" id="ARBA00022729"/>
    </source>
</evidence>
<comment type="similarity">
    <text evidence="2 11">Belongs to the Wnt family.</text>
</comment>
<keyword evidence="14" id="KW-1185">Reference proteome</keyword>
<dbReference type="Proteomes" id="UP001318040">
    <property type="component" value="Chromosome 4"/>
</dbReference>
<evidence type="ECO:0000313" key="14">
    <source>
        <dbReference type="Proteomes" id="UP001318040"/>
    </source>
</evidence>
<evidence type="ECO:0000256" key="5">
    <source>
        <dbReference type="ARBA" id="ARBA00022530"/>
    </source>
</evidence>
<dbReference type="PANTHER" id="PTHR12027:SF98">
    <property type="entry name" value="PROTEIN WNT"/>
    <property type="match status" value="1"/>
</dbReference>
<dbReference type="InterPro" id="IPR013302">
    <property type="entry name" value="Wnt10"/>
</dbReference>
<keyword evidence="10" id="KW-0449">Lipoprotein</keyword>
<reference evidence="15" key="1">
    <citation type="submission" date="2025-08" db="UniProtKB">
        <authorList>
            <consortium name="RefSeq"/>
        </authorList>
    </citation>
    <scope>IDENTIFICATION</scope>
    <source>
        <tissue evidence="15">Sperm</tissue>
    </source>
</reference>
<evidence type="ECO:0000313" key="15">
    <source>
        <dbReference type="RefSeq" id="XP_032802063.1"/>
    </source>
</evidence>
<feature type="chain" id="PRO_5042546132" description="Protein Wnt" evidence="13">
    <location>
        <begin position="25"/>
        <end position="407"/>
    </location>
</feature>
<evidence type="ECO:0000256" key="3">
    <source>
        <dbReference type="ARBA" id="ARBA00022473"/>
    </source>
</evidence>
<feature type="signal peptide" evidence="13">
    <location>
        <begin position="1"/>
        <end position="24"/>
    </location>
</feature>
<protein>
    <recommendedName>
        <fullName evidence="11">Protein Wnt</fullName>
    </recommendedName>
</protein>
<dbReference type="GO" id="GO:0005125">
    <property type="term" value="F:cytokine activity"/>
    <property type="evidence" value="ECO:0007669"/>
    <property type="project" value="TreeGrafter"/>
</dbReference>